<name>A0A9W7XSA7_9FUNG</name>
<dbReference type="GO" id="GO:0031931">
    <property type="term" value="C:TORC1 complex"/>
    <property type="evidence" value="ECO:0007669"/>
    <property type="project" value="InterPro"/>
</dbReference>
<dbReference type="GO" id="GO:0031929">
    <property type="term" value="P:TOR signaling"/>
    <property type="evidence" value="ECO:0007669"/>
    <property type="project" value="InterPro"/>
</dbReference>
<comment type="caution">
    <text evidence="1">The sequence shown here is derived from an EMBL/GenBank/DDBJ whole genome shotgun (WGS) entry which is preliminary data.</text>
</comment>
<keyword evidence="2" id="KW-1185">Reference proteome</keyword>
<dbReference type="PANTHER" id="PTHR12848:SF16">
    <property type="entry name" value="REGULATORY-ASSOCIATED PROTEIN OF MTOR"/>
    <property type="match status" value="1"/>
</dbReference>
<proteinExistence type="predicted"/>
<dbReference type="PRINTS" id="PR01547">
    <property type="entry name" value="YEAST176DUF"/>
</dbReference>
<dbReference type="GO" id="GO:0030674">
    <property type="term" value="F:protein-macromolecule adaptor activity"/>
    <property type="evidence" value="ECO:0007669"/>
    <property type="project" value="TreeGrafter"/>
</dbReference>
<dbReference type="PANTHER" id="PTHR12848">
    <property type="entry name" value="REGULATORY-ASSOCIATED PROTEIN OF MTOR"/>
    <property type="match status" value="1"/>
</dbReference>
<evidence type="ECO:0000313" key="1">
    <source>
        <dbReference type="EMBL" id="KAJ1718117.1"/>
    </source>
</evidence>
<dbReference type="Proteomes" id="UP001143981">
    <property type="component" value="Unassembled WGS sequence"/>
</dbReference>
<organism evidence="1 2">
    <name type="scientific">Coemansia biformis</name>
    <dbReference type="NCBI Taxonomy" id="1286918"/>
    <lineage>
        <taxon>Eukaryota</taxon>
        <taxon>Fungi</taxon>
        <taxon>Fungi incertae sedis</taxon>
        <taxon>Zoopagomycota</taxon>
        <taxon>Kickxellomycotina</taxon>
        <taxon>Kickxellomycetes</taxon>
        <taxon>Kickxellales</taxon>
        <taxon>Kickxellaceae</taxon>
        <taxon>Coemansia</taxon>
    </lineage>
</organism>
<gene>
    <name evidence="1" type="primary">KOG1_3</name>
    <name evidence="1" type="ORF">LPJ61_006840</name>
</gene>
<accession>A0A9W7XSA7</accession>
<reference evidence="1" key="1">
    <citation type="submission" date="2022-07" db="EMBL/GenBank/DDBJ databases">
        <title>Phylogenomic reconstructions and comparative analyses of Kickxellomycotina fungi.</title>
        <authorList>
            <person name="Reynolds N.K."/>
            <person name="Stajich J.E."/>
            <person name="Barry K."/>
            <person name="Grigoriev I.V."/>
            <person name="Crous P."/>
            <person name="Smith M.E."/>
        </authorList>
    </citation>
    <scope>NUCLEOTIDE SEQUENCE</scope>
    <source>
        <strain evidence="1">BCRC 34381</strain>
    </source>
</reference>
<dbReference type="GO" id="GO:0009267">
    <property type="term" value="P:cellular response to starvation"/>
    <property type="evidence" value="ECO:0007669"/>
    <property type="project" value="TreeGrafter"/>
</dbReference>
<dbReference type="GO" id="GO:0071230">
    <property type="term" value="P:cellular response to amino acid stimulus"/>
    <property type="evidence" value="ECO:0007669"/>
    <property type="project" value="TreeGrafter"/>
</dbReference>
<sequence>MLHKLPDTVQDRGTPIGELTWIITTVADTIAWDVLPRKQFHKLFRHDAAVAALFRNFMLADHIMRFYGVHPQSSPALPAMHKHPLWATLELEIEKCLAQVPRLLKEDGRRKRCEKQIKHFKQTIAARTN</sequence>
<dbReference type="GO" id="GO:0030307">
    <property type="term" value="P:positive regulation of cell growth"/>
    <property type="evidence" value="ECO:0007669"/>
    <property type="project" value="TreeGrafter"/>
</dbReference>
<dbReference type="EMBL" id="JANBOI010003840">
    <property type="protein sequence ID" value="KAJ1718117.1"/>
    <property type="molecule type" value="Genomic_DNA"/>
</dbReference>
<evidence type="ECO:0000313" key="2">
    <source>
        <dbReference type="Proteomes" id="UP001143981"/>
    </source>
</evidence>
<dbReference type="AlphaFoldDB" id="A0A9W7XSA7"/>
<dbReference type="GO" id="GO:0010506">
    <property type="term" value="P:regulation of autophagy"/>
    <property type="evidence" value="ECO:0007669"/>
    <property type="project" value="TreeGrafter"/>
</dbReference>
<feature type="non-terminal residue" evidence="1">
    <location>
        <position position="129"/>
    </location>
</feature>
<dbReference type="GO" id="GO:0005737">
    <property type="term" value="C:cytoplasm"/>
    <property type="evidence" value="ECO:0007669"/>
    <property type="project" value="TreeGrafter"/>
</dbReference>
<dbReference type="OrthoDB" id="10262360at2759"/>
<protein>
    <submittedName>
        <fullName evidence="1">Target of rapamycin complex 1 subunit kog1</fullName>
    </submittedName>
</protein>
<dbReference type="InterPro" id="IPR004083">
    <property type="entry name" value="Raptor"/>
</dbReference>